<dbReference type="STRING" id="679197.HMPREF9336_01972"/>
<accession>E5XR50</accession>
<gene>
    <name evidence="1" type="ORF">HMPREF9336_01972</name>
</gene>
<comment type="caution">
    <text evidence="1">The sequence shown here is derived from an EMBL/GenBank/DDBJ whole genome shotgun (WGS) entry which is preliminary data.</text>
</comment>
<dbReference type="AlphaFoldDB" id="E5XR50"/>
<sequence length="32" mass="3669">MEPHLVQCPKYGWTVEQVEFDHITAVLAQEAV</sequence>
<evidence type="ECO:0000313" key="2">
    <source>
        <dbReference type="Proteomes" id="UP000004816"/>
    </source>
</evidence>
<organism evidence="1 2">
    <name type="scientific">Segniliparus rugosus (strain ATCC BAA-974 / DSM 45345 / CCUG 50838 / CIP 108380 / JCM 13579 / CDC 945)</name>
    <dbReference type="NCBI Taxonomy" id="679197"/>
    <lineage>
        <taxon>Bacteria</taxon>
        <taxon>Bacillati</taxon>
        <taxon>Actinomycetota</taxon>
        <taxon>Actinomycetes</taxon>
        <taxon>Mycobacteriales</taxon>
        <taxon>Segniliparaceae</taxon>
        <taxon>Segniliparus</taxon>
    </lineage>
</organism>
<dbReference type="HOGENOM" id="CLU_3391265_0_0_11"/>
<dbReference type="EMBL" id="ACZI02000002">
    <property type="protein sequence ID" value="EFV13143.2"/>
    <property type="molecule type" value="Genomic_DNA"/>
</dbReference>
<evidence type="ECO:0000313" key="1">
    <source>
        <dbReference type="EMBL" id="EFV13143.2"/>
    </source>
</evidence>
<name>E5XR50_SEGRC</name>
<keyword evidence="2" id="KW-1185">Reference proteome</keyword>
<protein>
    <submittedName>
        <fullName evidence="1">Uncharacterized protein</fullName>
    </submittedName>
</protein>
<reference evidence="1 2" key="1">
    <citation type="journal article" date="2011" name="Stand. Genomic Sci.">
        <title>High quality draft genome sequence of Segniliparus rugosus CDC 945(T)= (ATCC BAA-974(T)).</title>
        <authorList>
            <person name="Earl A.M."/>
            <person name="Desjardins C.A."/>
            <person name="Fitzgerald M.G."/>
            <person name="Arachchi H.M."/>
            <person name="Zeng Q."/>
            <person name="Mehta T."/>
            <person name="Griggs A."/>
            <person name="Birren B.W."/>
            <person name="Toney N.C."/>
            <person name="Carr J."/>
            <person name="Posey J."/>
            <person name="Butler W.R."/>
        </authorList>
    </citation>
    <scope>NUCLEOTIDE SEQUENCE [LARGE SCALE GENOMIC DNA]</scope>
    <source>
        <strain evidence="2">ATCC BAA-974 / DSM 45345 / CCUG 50838 / CIP 108380 / JCM 13579 / CDC 945</strain>
    </source>
</reference>
<proteinExistence type="predicted"/>
<dbReference type="Proteomes" id="UP000004816">
    <property type="component" value="Unassembled WGS sequence"/>
</dbReference>